<dbReference type="SUPFAM" id="SSF53474">
    <property type="entry name" value="alpha/beta-Hydrolases"/>
    <property type="match status" value="1"/>
</dbReference>
<feature type="domain" description="AB hydrolase-1" evidence="1">
    <location>
        <begin position="61"/>
        <end position="302"/>
    </location>
</feature>
<dbReference type="GO" id="GO:0016787">
    <property type="term" value="F:hydrolase activity"/>
    <property type="evidence" value="ECO:0007669"/>
    <property type="project" value="UniProtKB-KW"/>
</dbReference>
<protein>
    <submittedName>
        <fullName evidence="2">Alpha/beta hydrolase</fullName>
    </submittedName>
</protein>
<evidence type="ECO:0000259" key="1">
    <source>
        <dbReference type="Pfam" id="PF00561"/>
    </source>
</evidence>
<accession>A0ABY5L4Z1</accession>
<dbReference type="EMBL" id="CP101740">
    <property type="protein sequence ID" value="UUL82018.1"/>
    <property type="molecule type" value="Genomic_DNA"/>
</dbReference>
<organism evidence="2 3">
    <name type="scientific">Sphingomonas qomolangmaensis</name>
    <dbReference type="NCBI Taxonomy" id="2918765"/>
    <lineage>
        <taxon>Bacteria</taxon>
        <taxon>Pseudomonadati</taxon>
        <taxon>Pseudomonadota</taxon>
        <taxon>Alphaproteobacteria</taxon>
        <taxon>Sphingomonadales</taxon>
        <taxon>Sphingomonadaceae</taxon>
        <taxon>Sphingomonas</taxon>
    </lineage>
</organism>
<dbReference type="InterPro" id="IPR050266">
    <property type="entry name" value="AB_hydrolase_sf"/>
</dbReference>
<gene>
    <name evidence="2" type="ORF">NMP03_12600</name>
</gene>
<proteinExistence type="predicted"/>
<evidence type="ECO:0000313" key="3">
    <source>
        <dbReference type="Proteomes" id="UP001058533"/>
    </source>
</evidence>
<keyword evidence="2" id="KW-0378">Hydrolase</keyword>
<dbReference type="PRINTS" id="PR00111">
    <property type="entry name" value="ABHYDROLASE"/>
</dbReference>
<dbReference type="Proteomes" id="UP001058533">
    <property type="component" value="Chromosome"/>
</dbReference>
<evidence type="ECO:0000313" key="2">
    <source>
        <dbReference type="EMBL" id="UUL82018.1"/>
    </source>
</evidence>
<dbReference type="Pfam" id="PF00561">
    <property type="entry name" value="Abhydrolase_1"/>
    <property type="match status" value="1"/>
</dbReference>
<reference evidence="2" key="1">
    <citation type="submission" date="2022-07" db="EMBL/GenBank/DDBJ databases">
        <title>Sphingomonas sp. nov., a novel bacterium isolated from the north slope of the Mount Everest.</title>
        <authorList>
            <person name="Cui X."/>
            <person name="Liu Y."/>
        </authorList>
    </citation>
    <scope>NUCLEOTIDE SEQUENCE</scope>
    <source>
        <strain evidence="2">S5-59</strain>
    </source>
</reference>
<dbReference type="PANTHER" id="PTHR43798">
    <property type="entry name" value="MONOACYLGLYCEROL LIPASE"/>
    <property type="match status" value="1"/>
</dbReference>
<dbReference type="Gene3D" id="3.40.50.1820">
    <property type="entry name" value="alpha/beta hydrolase"/>
    <property type="match status" value="1"/>
</dbReference>
<keyword evidence="3" id="KW-1185">Reference proteome</keyword>
<dbReference type="RefSeq" id="WP_256505785.1">
    <property type="nucleotide sequence ID" value="NZ_CP101740.1"/>
</dbReference>
<name>A0ABY5L4Z1_9SPHN</name>
<dbReference type="InterPro" id="IPR000073">
    <property type="entry name" value="AB_hydrolase_1"/>
</dbReference>
<dbReference type="InterPro" id="IPR029058">
    <property type="entry name" value="AB_hydrolase_fold"/>
</dbReference>
<sequence>MESKQANWIGGSVAAVGAVGGGLALWSALAARSAERMVPPEGSFIEVEGARLHYVDRGSGPVLLLVHGLLGNLRHFTYAIVDDLAKDFRVIAVDRPGSGYSVARGNPKPDSVEQAAIMVAFADALGLEKPLLVGHSLGGAVALAAGLARPDRFAGLALIAPLTQPTDQVPPVFAGLMAPPGVRELLSWTLAVPMGILNGPAAARAVFAPDPVPADFPVRGGGALSLRPATFRAASADLRAAGANMAALAPRYAELALPVAILYGRGDNILDPALQGEATAAIIPGAHLEQIDGGHMLPLVHPQATIAFLRGAHARSR</sequence>